<feature type="non-terminal residue" evidence="2">
    <location>
        <position position="25"/>
    </location>
</feature>
<evidence type="ECO:0000313" key="2">
    <source>
        <dbReference type="EMBL" id="KKL51572.1"/>
    </source>
</evidence>
<name>A0A0F9FKG3_9ZZZZ</name>
<feature type="region of interest" description="Disordered" evidence="1">
    <location>
        <begin position="1"/>
        <end position="25"/>
    </location>
</feature>
<reference evidence="2" key="1">
    <citation type="journal article" date="2015" name="Nature">
        <title>Complex archaea that bridge the gap between prokaryotes and eukaryotes.</title>
        <authorList>
            <person name="Spang A."/>
            <person name="Saw J.H."/>
            <person name="Jorgensen S.L."/>
            <person name="Zaremba-Niedzwiedzka K."/>
            <person name="Martijn J."/>
            <person name="Lind A.E."/>
            <person name="van Eijk R."/>
            <person name="Schleper C."/>
            <person name="Guy L."/>
            <person name="Ettema T.J."/>
        </authorList>
    </citation>
    <scope>NUCLEOTIDE SEQUENCE</scope>
</reference>
<dbReference type="EMBL" id="LAZR01032201">
    <property type="protein sequence ID" value="KKL51572.1"/>
    <property type="molecule type" value="Genomic_DNA"/>
</dbReference>
<comment type="caution">
    <text evidence="2">The sequence shown here is derived from an EMBL/GenBank/DDBJ whole genome shotgun (WGS) entry which is preliminary data.</text>
</comment>
<feature type="compositionally biased region" description="Basic and acidic residues" evidence="1">
    <location>
        <begin position="9"/>
        <end position="25"/>
    </location>
</feature>
<organism evidence="2">
    <name type="scientific">marine sediment metagenome</name>
    <dbReference type="NCBI Taxonomy" id="412755"/>
    <lineage>
        <taxon>unclassified sequences</taxon>
        <taxon>metagenomes</taxon>
        <taxon>ecological metagenomes</taxon>
    </lineage>
</organism>
<dbReference type="AlphaFoldDB" id="A0A0F9FKG3"/>
<sequence length="25" mass="2860">MQIVNRKPSLPERGKIKIGKKGEPR</sequence>
<evidence type="ECO:0000256" key="1">
    <source>
        <dbReference type="SAM" id="MobiDB-lite"/>
    </source>
</evidence>
<protein>
    <submittedName>
        <fullName evidence="2">Uncharacterized protein</fullName>
    </submittedName>
</protein>
<gene>
    <name evidence="2" type="ORF">LCGC14_2294120</name>
</gene>
<accession>A0A0F9FKG3</accession>
<proteinExistence type="predicted"/>